<dbReference type="Pfam" id="PF13460">
    <property type="entry name" value="NAD_binding_10"/>
    <property type="match status" value="1"/>
</dbReference>
<dbReference type="InterPro" id="IPR036291">
    <property type="entry name" value="NAD(P)-bd_dom_sf"/>
</dbReference>
<dbReference type="GO" id="GO:0044877">
    <property type="term" value="F:protein-containing complex binding"/>
    <property type="evidence" value="ECO:0007669"/>
    <property type="project" value="TreeGrafter"/>
</dbReference>
<evidence type="ECO:0000256" key="1">
    <source>
        <dbReference type="SAM" id="MobiDB-lite"/>
    </source>
</evidence>
<dbReference type="EMBL" id="RYZH01000039">
    <property type="protein sequence ID" value="RUL85547.1"/>
    <property type="molecule type" value="Genomic_DNA"/>
</dbReference>
<dbReference type="AlphaFoldDB" id="A0A432MG50"/>
<dbReference type="OrthoDB" id="9774199at2"/>
<dbReference type="PANTHER" id="PTHR12126">
    <property type="entry name" value="NADH-UBIQUINONE OXIDOREDUCTASE 39 KDA SUBUNIT-RELATED"/>
    <property type="match status" value="1"/>
</dbReference>
<dbReference type="Proteomes" id="UP000280296">
    <property type="component" value="Unassembled WGS sequence"/>
</dbReference>
<feature type="region of interest" description="Disordered" evidence="1">
    <location>
        <begin position="484"/>
        <end position="521"/>
    </location>
</feature>
<dbReference type="PANTHER" id="PTHR12126:SF11">
    <property type="entry name" value="NADH DEHYDROGENASE [UBIQUINONE] 1 ALPHA SUBCOMPLEX SUBUNIT 9, MITOCHONDRIAL"/>
    <property type="match status" value="1"/>
</dbReference>
<organism evidence="3 4">
    <name type="scientific">Tautonia sociabilis</name>
    <dbReference type="NCBI Taxonomy" id="2080755"/>
    <lineage>
        <taxon>Bacteria</taxon>
        <taxon>Pseudomonadati</taxon>
        <taxon>Planctomycetota</taxon>
        <taxon>Planctomycetia</taxon>
        <taxon>Isosphaerales</taxon>
        <taxon>Isosphaeraceae</taxon>
        <taxon>Tautonia</taxon>
    </lineage>
</organism>
<keyword evidence="4" id="KW-1185">Reference proteome</keyword>
<evidence type="ECO:0000313" key="4">
    <source>
        <dbReference type="Proteomes" id="UP000280296"/>
    </source>
</evidence>
<dbReference type="InterPro" id="IPR016040">
    <property type="entry name" value="NAD(P)-bd_dom"/>
</dbReference>
<accession>A0A432MG50</accession>
<gene>
    <name evidence="3" type="ORF">TsocGM_18385</name>
</gene>
<proteinExistence type="predicted"/>
<feature type="domain" description="NAD(P)-binding" evidence="2">
    <location>
        <begin position="10"/>
        <end position="120"/>
    </location>
</feature>
<evidence type="ECO:0000259" key="2">
    <source>
        <dbReference type="Pfam" id="PF13460"/>
    </source>
</evidence>
<protein>
    <submittedName>
        <fullName evidence="3">SDR family oxidoreductase</fullName>
    </submittedName>
</protein>
<comment type="caution">
    <text evidence="3">The sequence shown here is derived from an EMBL/GenBank/DDBJ whole genome shotgun (WGS) entry which is preliminary data.</text>
</comment>
<sequence>MTSKPILVTGATGYIGGRLVPILLERGYSVRCLARDPKKLEGRPWGDRVQIARGDVLDAESLREALEGCGAAYYLVHAMMAGERSFVGRDRAAARNFADAAEDAGLDRIIYLGGLGRRADALSPHLASRQEVGDILRGGPVPVTELRAAMIIGSGSASFEMMRALVTRLPIMICPRWVKTKNQPIAVRDVLAYLVGCLEEPKTACRIFDIGGPDVLSYKEMMIRFAAIQGLTRRIVVVPVLTPRLSAYWINLVTPIPAALAFPLVEGLRSEVVCQNDRIRELVPIEPTPFGDAVQRALDKVNENDVSTRWANAALPSRAALVRRPRFDPAAFSFRDEQRVAVAAPASSLFDRVQRIGGSTGYYSGDLLWKIRGALDRIVGGVGLRRGRRDPVRVYIGDALDFWRVEDFVPGRRLLLHAEMRVPGDAWLEFRVDEDGPERSVLRQTAYFQPSSVWGRLYWYAILPLHRFVFSGMARGIARSAEAACPGTDRPGGGRSAGSAGPPMVLDRDVEEPAEAGGESR</sequence>
<dbReference type="InterPro" id="IPR051207">
    <property type="entry name" value="ComplexI_NDUFA9_subunit"/>
</dbReference>
<evidence type="ECO:0000313" key="3">
    <source>
        <dbReference type="EMBL" id="RUL85547.1"/>
    </source>
</evidence>
<dbReference type="CDD" id="cd05245">
    <property type="entry name" value="SDR_a2"/>
    <property type="match status" value="1"/>
</dbReference>
<reference evidence="3 4" key="1">
    <citation type="submission" date="2018-12" db="EMBL/GenBank/DDBJ databases">
        <authorList>
            <person name="Toschakov S.V."/>
        </authorList>
    </citation>
    <scope>NUCLEOTIDE SEQUENCE [LARGE SCALE GENOMIC DNA]</scope>
    <source>
        <strain evidence="3 4">GM2012</strain>
    </source>
</reference>
<dbReference type="Gene3D" id="3.40.50.720">
    <property type="entry name" value="NAD(P)-binding Rossmann-like Domain"/>
    <property type="match status" value="1"/>
</dbReference>
<reference evidence="3 4" key="2">
    <citation type="submission" date="2019-01" db="EMBL/GenBank/DDBJ databases">
        <title>Tautonia sociabilis, a novel thermotolerant planctomycete of Isosphaeraceae family, isolated from a 4000 m deep subterranean habitat.</title>
        <authorList>
            <person name="Kovaleva O.L."/>
            <person name="Elcheninov A.G."/>
            <person name="Van Heerden E."/>
            <person name="Toshchakov S.V."/>
            <person name="Novikov A."/>
            <person name="Bonch-Osmolovskaya E.A."/>
            <person name="Kublanov I.V."/>
        </authorList>
    </citation>
    <scope>NUCLEOTIDE SEQUENCE [LARGE SCALE GENOMIC DNA]</scope>
    <source>
        <strain evidence="3 4">GM2012</strain>
    </source>
</reference>
<dbReference type="Pfam" id="PF11066">
    <property type="entry name" value="DUF2867"/>
    <property type="match status" value="1"/>
</dbReference>
<dbReference type="SUPFAM" id="SSF55961">
    <property type="entry name" value="Bet v1-like"/>
    <property type="match status" value="1"/>
</dbReference>
<dbReference type="SUPFAM" id="SSF51735">
    <property type="entry name" value="NAD(P)-binding Rossmann-fold domains"/>
    <property type="match status" value="1"/>
</dbReference>
<dbReference type="InterPro" id="IPR021295">
    <property type="entry name" value="DUF2867"/>
</dbReference>
<dbReference type="RefSeq" id="WP_126726923.1">
    <property type="nucleotide sequence ID" value="NZ_RYZH01000039.1"/>
</dbReference>
<name>A0A432MG50_9BACT</name>